<dbReference type="InterPro" id="IPR006674">
    <property type="entry name" value="HD_domain"/>
</dbReference>
<dbReference type="STRING" id="1276257.SSABA_v1c06370"/>
<proteinExistence type="predicted"/>
<organism evidence="4 5">
    <name type="scientific">Spiroplasma sabaudiense Ar-1343</name>
    <dbReference type="NCBI Taxonomy" id="1276257"/>
    <lineage>
        <taxon>Bacteria</taxon>
        <taxon>Bacillati</taxon>
        <taxon>Mycoplasmatota</taxon>
        <taxon>Mollicutes</taxon>
        <taxon>Entomoplasmatales</taxon>
        <taxon>Spiroplasmataceae</taxon>
        <taxon>Spiroplasma</taxon>
    </lineage>
</organism>
<evidence type="ECO:0000313" key="5">
    <source>
        <dbReference type="Proteomes" id="UP000019265"/>
    </source>
</evidence>
<dbReference type="Gene3D" id="2.40.50.140">
    <property type="entry name" value="Nucleic acid-binding proteins"/>
    <property type="match status" value="1"/>
</dbReference>
<evidence type="ECO:0000256" key="1">
    <source>
        <dbReference type="ARBA" id="ARBA00022801"/>
    </source>
</evidence>
<gene>
    <name evidence="4" type="primary">yhaM</name>
    <name evidence="4" type="ORF">SSABA_v1c06370</name>
</gene>
<dbReference type="RefSeq" id="WP_025251178.1">
    <property type="nucleotide sequence ID" value="NZ_CP006934.1"/>
</dbReference>
<dbReference type="GO" id="GO:0031125">
    <property type="term" value="P:rRNA 3'-end processing"/>
    <property type="evidence" value="ECO:0007669"/>
    <property type="project" value="TreeGrafter"/>
</dbReference>
<dbReference type="InterPro" id="IPR003607">
    <property type="entry name" value="HD/PDEase_dom"/>
</dbReference>
<dbReference type="Pfam" id="PF01966">
    <property type="entry name" value="HD"/>
    <property type="match status" value="1"/>
</dbReference>
<evidence type="ECO:0000259" key="3">
    <source>
        <dbReference type="Pfam" id="PF01966"/>
    </source>
</evidence>
<name>W6AJY4_9MOLU</name>
<dbReference type="GO" id="GO:0003676">
    <property type="term" value="F:nucleic acid binding"/>
    <property type="evidence" value="ECO:0007669"/>
    <property type="project" value="InterPro"/>
</dbReference>
<sequence>MKIVEIKSSDKNIVVTARVEKIVLSTGSNGMNYLIIHLVDKTGRVEARLWNATIEDKEAFKANQIVRIEAIANLYRNQIQLKINQYKIYAPDECEAAGINLQDFNMSAPINIEENWNNFLMILEEVKNPIYKKITKAILLELKEDFLSFPAAMTIHHNVVGGLFWHSYTLVRNAKSIRGNYGYANIDWDLVICGSILHDIGKIIELTDISGTDYSLEGKLLGHISIGNTIVYNTAKELELLYNSDGTQNSDVTKLQHMIIASHGKNEYGSPIEPVLLEAVILSTFDNLDARIFKINEELNKVGQDDWSARISSEEGKMFLNHFDPQKK</sequence>
<dbReference type="CDD" id="cd04492">
    <property type="entry name" value="YhaM_OBF_like"/>
    <property type="match status" value="1"/>
</dbReference>
<reference evidence="4 5" key="1">
    <citation type="journal article" date="2014" name="Genome Biol. Evol.">
        <title>Molecular evolution of the substrate utilization strategies and putative virulence factors in mosquito-associated Spiroplasma species.</title>
        <authorList>
            <person name="Chang T.H."/>
            <person name="Lo W.S."/>
            <person name="Ku C."/>
            <person name="Chen L.L."/>
            <person name="Kuo C.H."/>
        </authorList>
    </citation>
    <scope>NUCLEOTIDE SEQUENCE [LARGE SCALE GENOMIC DNA]</scope>
    <source>
        <strain evidence="4">Ar-1343</strain>
    </source>
</reference>
<dbReference type="CDD" id="cd00077">
    <property type="entry name" value="HDc"/>
    <property type="match status" value="1"/>
</dbReference>
<evidence type="ECO:0000259" key="2">
    <source>
        <dbReference type="Pfam" id="PF01336"/>
    </source>
</evidence>
<dbReference type="PANTHER" id="PTHR37294:SF1">
    <property type="entry name" value="3'-5' EXORIBONUCLEASE YHAM"/>
    <property type="match status" value="1"/>
</dbReference>
<dbReference type="PATRIC" id="fig|1276257.3.peg.647"/>
<dbReference type="InterPro" id="IPR012340">
    <property type="entry name" value="NA-bd_OB-fold"/>
</dbReference>
<protein>
    <submittedName>
        <fullName evidence="4">3'-5' exoribonuclease YhaM</fullName>
    </submittedName>
</protein>
<dbReference type="GO" id="GO:0016787">
    <property type="term" value="F:hydrolase activity"/>
    <property type="evidence" value="ECO:0007669"/>
    <property type="project" value="UniProtKB-KW"/>
</dbReference>
<feature type="domain" description="OB" evidence="2">
    <location>
        <begin position="15"/>
        <end position="88"/>
    </location>
</feature>
<keyword evidence="5" id="KW-1185">Reference proteome</keyword>
<dbReference type="SUPFAM" id="SSF109604">
    <property type="entry name" value="HD-domain/PDEase-like"/>
    <property type="match status" value="1"/>
</dbReference>
<dbReference type="HOGENOM" id="CLU_056349_2_0_14"/>
<dbReference type="KEGG" id="ssab:SSABA_v1c06370"/>
<dbReference type="Gene3D" id="1.10.3210.10">
    <property type="entry name" value="Hypothetical protein af1432"/>
    <property type="match status" value="1"/>
</dbReference>
<dbReference type="PANTHER" id="PTHR37294">
    <property type="entry name" value="3'-5' EXORIBONUCLEASE YHAM"/>
    <property type="match status" value="1"/>
</dbReference>
<dbReference type="InterPro" id="IPR004365">
    <property type="entry name" value="NA-bd_OB_tRNA"/>
</dbReference>
<keyword evidence="1" id="KW-0378">Hydrolase</keyword>
<dbReference type="AlphaFoldDB" id="W6AJY4"/>
<feature type="domain" description="HD" evidence="3">
    <location>
        <begin position="166"/>
        <end position="290"/>
    </location>
</feature>
<dbReference type="SUPFAM" id="SSF50249">
    <property type="entry name" value="Nucleic acid-binding proteins"/>
    <property type="match status" value="1"/>
</dbReference>
<dbReference type="InterPro" id="IPR050798">
    <property type="entry name" value="YhaM_exoribonuc/phosphodiest"/>
</dbReference>
<dbReference type="Pfam" id="PF01336">
    <property type="entry name" value="tRNA_anti-codon"/>
    <property type="match status" value="1"/>
</dbReference>
<dbReference type="EMBL" id="CP006934">
    <property type="protein sequence ID" value="AHI54039.1"/>
    <property type="molecule type" value="Genomic_DNA"/>
</dbReference>
<dbReference type="Proteomes" id="UP000019265">
    <property type="component" value="Chromosome"/>
</dbReference>
<accession>W6AJY4</accession>
<evidence type="ECO:0000313" key="4">
    <source>
        <dbReference type="EMBL" id="AHI54039.1"/>
    </source>
</evidence>
<dbReference type="eggNOG" id="COG3481">
    <property type="taxonomic scope" value="Bacteria"/>
</dbReference>